<organism evidence="1 2">
    <name type="scientific">Streptomyces adustus</name>
    <dbReference type="NCBI Taxonomy" id="1609272"/>
    <lineage>
        <taxon>Bacteria</taxon>
        <taxon>Bacillati</taxon>
        <taxon>Actinomycetota</taxon>
        <taxon>Actinomycetes</taxon>
        <taxon>Kitasatosporales</taxon>
        <taxon>Streptomycetaceae</taxon>
        <taxon>Streptomyces</taxon>
    </lineage>
</organism>
<comment type="caution">
    <text evidence="1">The sequence shown here is derived from an EMBL/GenBank/DDBJ whole genome shotgun (WGS) entry which is preliminary data.</text>
</comment>
<name>A0A5N8VFA8_9ACTN</name>
<evidence type="ECO:0000313" key="1">
    <source>
        <dbReference type="EMBL" id="MPY33526.1"/>
    </source>
</evidence>
<protein>
    <submittedName>
        <fullName evidence="1">Uncharacterized protein</fullName>
    </submittedName>
</protein>
<dbReference type="RefSeq" id="WP_152890054.1">
    <property type="nucleotide sequence ID" value="NZ_VJZD01000079.1"/>
</dbReference>
<dbReference type="OrthoDB" id="4158431at2"/>
<evidence type="ECO:0000313" key="2">
    <source>
        <dbReference type="Proteomes" id="UP000325849"/>
    </source>
</evidence>
<gene>
    <name evidence="1" type="ORF">FNH09_20415</name>
</gene>
<dbReference type="Proteomes" id="UP000325849">
    <property type="component" value="Unassembled WGS sequence"/>
</dbReference>
<dbReference type="EMBL" id="VJZD01000079">
    <property type="protein sequence ID" value="MPY33526.1"/>
    <property type="molecule type" value="Genomic_DNA"/>
</dbReference>
<accession>A0A5N8VFA8</accession>
<reference evidence="1 2" key="1">
    <citation type="submission" date="2019-07" db="EMBL/GenBank/DDBJ databases">
        <title>New species of Amycolatopsis and Streptomyces.</title>
        <authorList>
            <person name="Duangmal K."/>
            <person name="Teo W.F.A."/>
            <person name="Lipun K."/>
        </authorList>
    </citation>
    <scope>NUCLEOTIDE SEQUENCE [LARGE SCALE GENOMIC DNA]</scope>
    <source>
        <strain evidence="1 2">NBRC 109810</strain>
    </source>
</reference>
<sequence length="183" mass="19336">MTQTQPAGTARTEDVHLLFAHEPYYPGPGTQEINTTLVAAASLLHPRVRQPDGARIHHRLTQGRLPGEIVPLATLTHELGGSADDWRGVGDWESVTTDLLQLVRHGDCDALSLGLPAIARTLICTGPHTPVRTFDMATGEVIAYGPAQRAAVLAEVGTFLAGLTAEQDLRPGDGLLPSLTGAA</sequence>
<proteinExistence type="predicted"/>
<keyword evidence="2" id="KW-1185">Reference proteome</keyword>
<dbReference type="AlphaFoldDB" id="A0A5N8VFA8"/>